<evidence type="ECO:0000313" key="2">
    <source>
        <dbReference type="Proteomes" id="UP000789525"/>
    </source>
</evidence>
<sequence length="155" mass="17475">MLIACADEVRFAEELRRGGHLNAAADVIDWLPKGNACCYVAGRLRVQRGDYDEAADLFERSPLAFRNETEVAALQAVLPRSLENLDSLSDYYQHIALLFEEQSQFQLAVPFYKLAIESAQSESAATDLWYNVFRGQLLREDFEDAYMSVVEMPGG</sequence>
<dbReference type="EMBL" id="CAJVPT010057340">
    <property type="protein sequence ID" value="CAG8758344.1"/>
    <property type="molecule type" value="Genomic_DNA"/>
</dbReference>
<comment type="caution">
    <text evidence="1">The sequence shown here is derived from an EMBL/GenBank/DDBJ whole genome shotgun (WGS) entry which is preliminary data.</text>
</comment>
<keyword evidence="2" id="KW-1185">Reference proteome</keyword>
<reference evidence="1" key="1">
    <citation type="submission" date="2021-06" db="EMBL/GenBank/DDBJ databases">
        <authorList>
            <person name="Kallberg Y."/>
            <person name="Tangrot J."/>
            <person name="Rosling A."/>
        </authorList>
    </citation>
    <scope>NUCLEOTIDE SEQUENCE</scope>
    <source>
        <strain evidence="1">CL356</strain>
    </source>
</reference>
<dbReference type="Proteomes" id="UP000789525">
    <property type="component" value="Unassembled WGS sequence"/>
</dbReference>
<name>A0ACA9QNL5_9GLOM</name>
<evidence type="ECO:0000313" key="1">
    <source>
        <dbReference type="EMBL" id="CAG8758344.1"/>
    </source>
</evidence>
<organism evidence="1 2">
    <name type="scientific">Acaulospora colombiana</name>
    <dbReference type="NCBI Taxonomy" id="27376"/>
    <lineage>
        <taxon>Eukaryota</taxon>
        <taxon>Fungi</taxon>
        <taxon>Fungi incertae sedis</taxon>
        <taxon>Mucoromycota</taxon>
        <taxon>Glomeromycotina</taxon>
        <taxon>Glomeromycetes</taxon>
        <taxon>Diversisporales</taxon>
        <taxon>Acaulosporaceae</taxon>
        <taxon>Acaulospora</taxon>
    </lineage>
</organism>
<gene>
    <name evidence="1" type="ORF">ACOLOM_LOCUS13079</name>
</gene>
<feature type="non-terminal residue" evidence="1">
    <location>
        <position position="155"/>
    </location>
</feature>
<accession>A0ACA9QNL5</accession>
<protein>
    <submittedName>
        <fullName evidence="1">4055_t:CDS:1</fullName>
    </submittedName>
</protein>
<proteinExistence type="predicted"/>